<protein>
    <submittedName>
        <fullName evidence="1">Uncharacterized protein</fullName>
    </submittedName>
</protein>
<comment type="caution">
    <text evidence="1">The sequence shown here is derived from an EMBL/GenBank/DDBJ whole genome shotgun (WGS) entry which is preliminary data.</text>
</comment>
<dbReference type="Proteomes" id="UP000299102">
    <property type="component" value="Unassembled WGS sequence"/>
</dbReference>
<evidence type="ECO:0000313" key="1">
    <source>
        <dbReference type="EMBL" id="GBP43482.1"/>
    </source>
</evidence>
<gene>
    <name evidence="1" type="ORF">EVAR_16057_1</name>
</gene>
<name>A0A4C1VYT6_EUMVA</name>
<accession>A0A4C1VYT6</accession>
<proteinExistence type="predicted"/>
<dbReference type="AlphaFoldDB" id="A0A4C1VYT6"/>
<sequence>MDETKQRKLLLYACILWKYNISQVEQIHFRAAAKLTTAWLYLSLVRTSGALINDIEFESCSGANRLCSRAVLRRARERSLRIDNLRGLDVPKTKIAEQHDTSGTPPLELRRTNPKYIPFGVYEEGQLWRRARRKKSVYVSIYNLQVSECGGNGPPECCWLTAEQS</sequence>
<reference evidence="1 2" key="1">
    <citation type="journal article" date="2019" name="Commun. Biol.">
        <title>The bagworm genome reveals a unique fibroin gene that provides high tensile strength.</title>
        <authorList>
            <person name="Kono N."/>
            <person name="Nakamura H."/>
            <person name="Ohtoshi R."/>
            <person name="Tomita M."/>
            <person name="Numata K."/>
            <person name="Arakawa K."/>
        </authorList>
    </citation>
    <scope>NUCLEOTIDE SEQUENCE [LARGE SCALE GENOMIC DNA]</scope>
</reference>
<organism evidence="1 2">
    <name type="scientific">Eumeta variegata</name>
    <name type="common">Bagworm moth</name>
    <name type="synonym">Eumeta japonica</name>
    <dbReference type="NCBI Taxonomy" id="151549"/>
    <lineage>
        <taxon>Eukaryota</taxon>
        <taxon>Metazoa</taxon>
        <taxon>Ecdysozoa</taxon>
        <taxon>Arthropoda</taxon>
        <taxon>Hexapoda</taxon>
        <taxon>Insecta</taxon>
        <taxon>Pterygota</taxon>
        <taxon>Neoptera</taxon>
        <taxon>Endopterygota</taxon>
        <taxon>Lepidoptera</taxon>
        <taxon>Glossata</taxon>
        <taxon>Ditrysia</taxon>
        <taxon>Tineoidea</taxon>
        <taxon>Psychidae</taxon>
        <taxon>Oiketicinae</taxon>
        <taxon>Eumeta</taxon>
    </lineage>
</organism>
<evidence type="ECO:0000313" key="2">
    <source>
        <dbReference type="Proteomes" id="UP000299102"/>
    </source>
</evidence>
<keyword evidence="2" id="KW-1185">Reference proteome</keyword>
<dbReference type="EMBL" id="BGZK01000436">
    <property type="protein sequence ID" value="GBP43482.1"/>
    <property type="molecule type" value="Genomic_DNA"/>
</dbReference>